<dbReference type="OrthoDB" id="7887808at2759"/>
<dbReference type="PANTHER" id="PTHR12373">
    <property type="entry name" value="ENHANCER OF RUDIMENTARY ERH"/>
    <property type="match status" value="1"/>
</dbReference>
<evidence type="ECO:0000313" key="3">
    <source>
        <dbReference type="EMBL" id="ORX48984.1"/>
    </source>
</evidence>
<dbReference type="PIRSF" id="PIRSF016393">
    <property type="entry name" value="Enh_rudimentary"/>
    <property type="match status" value="1"/>
</dbReference>
<comment type="caution">
    <text evidence="3">The sequence shown here is derived from an EMBL/GenBank/DDBJ whole genome shotgun (WGS) entry which is preliminary data.</text>
</comment>
<evidence type="ECO:0000256" key="1">
    <source>
        <dbReference type="ARBA" id="ARBA00007491"/>
    </source>
</evidence>
<sequence>MTQHTIILIQRKKIKSSRTFMDFNTVALAIEEIIRLYENFLQEQNPNARNINYDIADLNNYIDRFEDIGCLVYEPSIQAYIPHDREWIKSRIFNHLKKLSRR</sequence>
<dbReference type="STRING" id="1754191.A0A1Y1V8A5"/>
<keyword evidence="2" id="KW-0131">Cell cycle</keyword>
<evidence type="ECO:0000313" key="4">
    <source>
        <dbReference type="Proteomes" id="UP000193719"/>
    </source>
</evidence>
<dbReference type="Pfam" id="PF01133">
    <property type="entry name" value="ER"/>
    <property type="match status" value="1"/>
</dbReference>
<dbReference type="EMBL" id="MCFH01000025">
    <property type="protein sequence ID" value="ORX48984.1"/>
    <property type="molecule type" value="Genomic_DNA"/>
</dbReference>
<dbReference type="AlphaFoldDB" id="A0A1Y1V8A5"/>
<accession>A0A1Y1V8A5</accession>
<dbReference type="PANTHER" id="PTHR12373:SF0">
    <property type="entry name" value="ENHANCER OF RUDIMENTARY HOMOLOG"/>
    <property type="match status" value="1"/>
</dbReference>
<reference evidence="3 4" key="2">
    <citation type="submission" date="2016-08" db="EMBL/GenBank/DDBJ databases">
        <title>Pervasive Adenine N6-methylation of Active Genes in Fungi.</title>
        <authorList>
            <consortium name="DOE Joint Genome Institute"/>
            <person name="Mondo S.J."/>
            <person name="Dannebaum R.O."/>
            <person name="Kuo R.C."/>
            <person name="Labutti K."/>
            <person name="Haridas S."/>
            <person name="Kuo A."/>
            <person name="Salamov A."/>
            <person name="Ahrendt S.R."/>
            <person name="Lipzen A."/>
            <person name="Sullivan W."/>
            <person name="Andreopoulos W.B."/>
            <person name="Clum A."/>
            <person name="Lindquist E."/>
            <person name="Daum C."/>
            <person name="Ramamoorthy G.K."/>
            <person name="Gryganskyi A."/>
            <person name="Culley D."/>
            <person name="Magnuson J.K."/>
            <person name="James T.Y."/>
            <person name="O'Malley M.A."/>
            <person name="Stajich J.E."/>
            <person name="Spatafora J.W."/>
            <person name="Visel A."/>
            <person name="Grigoriev I.V."/>
        </authorList>
    </citation>
    <scope>NUCLEOTIDE SEQUENCE [LARGE SCALE GENOMIC DNA]</scope>
    <source>
        <strain evidence="4">finn</strain>
    </source>
</reference>
<proteinExistence type="inferred from homology"/>
<dbReference type="Gene3D" id="3.30.2260.10">
    <property type="entry name" value="Enhancer of rudimentary"/>
    <property type="match status" value="1"/>
</dbReference>
<dbReference type="SUPFAM" id="SSF143875">
    <property type="entry name" value="ERH-like"/>
    <property type="match status" value="1"/>
</dbReference>
<evidence type="ECO:0000256" key="2">
    <source>
        <dbReference type="PIRNR" id="PIRNR016393"/>
    </source>
</evidence>
<reference evidence="3 4" key="1">
    <citation type="submission" date="2016-08" db="EMBL/GenBank/DDBJ databases">
        <title>Genomes of anaerobic fungi encode conserved fungal cellulosomes for biomass hydrolysis.</title>
        <authorList>
            <consortium name="DOE Joint Genome Institute"/>
            <person name="Haitjema C.H."/>
            <person name="Gilmore S.P."/>
            <person name="Henske J.K."/>
            <person name="Solomon K.V."/>
            <person name="De Groot R."/>
            <person name="Kuo A."/>
            <person name="Mondo S.J."/>
            <person name="Salamov A.A."/>
            <person name="Labutti K."/>
            <person name="Zhao Z."/>
            <person name="Chiniquy J."/>
            <person name="Barry K."/>
            <person name="Brewer H.M."/>
            <person name="Purvine S.O."/>
            <person name="Wright A.T."/>
            <person name="Boxma B."/>
            <person name="Van Alen T."/>
            <person name="Hackstein J.H."/>
            <person name="Baker S.E."/>
            <person name="Grigoriev I.V."/>
            <person name="O'Malley M.A."/>
        </authorList>
    </citation>
    <scope>NUCLEOTIDE SEQUENCE [LARGE SCALE GENOMIC DNA]</scope>
    <source>
        <strain evidence="4">finn</strain>
    </source>
</reference>
<name>A0A1Y1V8A5_9FUNG</name>
<dbReference type="InterPro" id="IPR000781">
    <property type="entry name" value="ERH"/>
</dbReference>
<gene>
    <name evidence="3" type="ORF">BCR36DRAFT_371048</name>
</gene>
<dbReference type="InterPro" id="IPR035912">
    <property type="entry name" value="EHR_sf"/>
</dbReference>
<dbReference type="Proteomes" id="UP000193719">
    <property type="component" value="Unassembled WGS sequence"/>
</dbReference>
<comment type="similarity">
    <text evidence="1 2">Belongs to the E(R) family.</text>
</comment>
<protein>
    <recommendedName>
        <fullName evidence="2">Enhancer of rudimentary homolog</fullName>
    </recommendedName>
</protein>
<keyword evidence="4" id="KW-1185">Reference proteome</keyword>
<organism evidence="3 4">
    <name type="scientific">Piromyces finnis</name>
    <dbReference type="NCBI Taxonomy" id="1754191"/>
    <lineage>
        <taxon>Eukaryota</taxon>
        <taxon>Fungi</taxon>
        <taxon>Fungi incertae sedis</taxon>
        <taxon>Chytridiomycota</taxon>
        <taxon>Chytridiomycota incertae sedis</taxon>
        <taxon>Neocallimastigomycetes</taxon>
        <taxon>Neocallimastigales</taxon>
        <taxon>Neocallimastigaceae</taxon>
        <taxon>Piromyces</taxon>
    </lineage>
</organism>
<comment type="function">
    <text evidence="2">May have a role in the cell cycle.</text>
</comment>